<organism evidence="3 4">
    <name type="scientific">Colletotrichum tabaci</name>
    <dbReference type="NCBI Taxonomy" id="1209068"/>
    <lineage>
        <taxon>Eukaryota</taxon>
        <taxon>Fungi</taxon>
        <taxon>Dikarya</taxon>
        <taxon>Ascomycota</taxon>
        <taxon>Pezizomycotina</taxon>
        <taxon>Sordariomycetes</taxon>
        <taxon>Hypocreomycetidae</taxon>
        <taxon>Glomerellales</taxon>
        <taxon>Glomerellaceae</taxon>
        <taxon>Colletotrichum</taxon>
        <taxon>Colletotrichum destructivum species complex</taxon>
    </lineage>
</organism>
<dbReference type="GO" id="GO:0008168">
    <property type="term" value="F:methyltransferase activity"/>
    <property type="evidence" value="ECO:0007669"/>
    <property type="project" value="TreeGrafter"/>
</dbReference>
<evidence type="ECO:0008006" key="5">
    <source>
        <dbReference type="Google" id="ProtNLM"/>
    </source>
</evidence>
<comment type="caution">
    <text evidence="3">The sequence shown here is derived from an EMBL/GenBank/DDBJ whole genome shotgun (WGS) entry which is preliminary data.</text>
</comment>
<comment type="similarity">
    <text evidence="1">Belongs to the methyltransferase superfamily. LaeA methyltransferase family.</text>
</comment>
<dbReference type="Pfam" id="PF13489">
    <property type="entry name" value="Methyltransf_23"/>
    <property type="match status" value="1"/>
</dbReference>
<feature type="compositionally biased region" description="Low complexity" evidence="2">
    <location>
        <begin position="1"/>
        <end position="16"/>
    </location>
</feature>
<dbReference type="PANTHER" id="PTHR43591:SF24">
    <property type="entry name" value="2-METHOXY-6-POLYPRENYL-1,4-BENZOQUINOL METHYLASE, MITOCHONDRIAL"/>
    <property type="match status" value="1"/>
</dbReference>
<keyword evidence="4" id="KW-1185">Reference proteome</keyword>
<proteinExistence type="inferred from homology"/>
<accession>A0AAV9T3S6</accession>
<evidence type="ECO:0000256" key="1">
    <source>
        <dbReference type="ARBA" id="ARBA00038158"/>
    </source>
</evidence>
<dbReference type="Proteomes" id="UP001327957">
    <property type="component" value="Unassembled WGS sequence"/>
</dbReference>
<sequence>MADNQANAPSANDPAPAIDPPAPNGPGLGTGPVIVADDDLTDDAASDIATSVASSSASLASSILRHRIENGRTYHKYKDGREYAYPNDEKENDRLDLQHNIFLLTLNYKLGLAPPNDENSGVKRVLDIGTGTGLWAIDFGEEHPEAEVIGVDLTPVSTAFVPPNVKFEVDDIEEPWMYSQPFDYIHTRAMTSSIANWGKFLKQIYNGLTPGGYVELFEGNFRPECDDGTLTPEHALSEWVDKFEECGRILGRLVIDVPSLVPILNEIGFVDVTIVKYKWPINPWAKDPHYRELGSWCLENLLEGIEGFSMGPFTRCLEWTREEVNVFLIDVRKDLKDKSIHAYSPLWTIYARRPLEEPEEPATTV</sequence>
<dbReference type="EMBL" id="JASAOK010000044">
    <property type="protein sequence ID" value="KAK6212912.1"/>
    <property type="molecule type" value="Genomic_DNA"/>
</dbReference>
<dbReference type="PANTHER" id="PTHR43591">
    <property type="entry name" value="METHYLTRANSFERASE"/>
    <property type="match status" value="1"/>
</dbReference>
<evidence type="ECO:0000313" key="4">
    <source>
        <dbReference type="Proteomes" id="UP001327957"/>
    </source>
</evidence>
<evidence type="ECO:0000313" key="3">
    <source>
        <dbReference type="EMBL" id="KAK6212912.1"/>
    </source>
</evidence>
<dbReference type="CDD" id="cd02440">
    <property type="entry name" value="AdoMet_MTases"/>
    <property type="match status" value="1"/>
</dbReference>
<dbReference type="Gene3D" id="3.40.50.150">
    <property type="entry name" value="Vaccinia Virus protein VP39"/>
    <property type="match status" value="1"/>
</dbReference>
<gene>
    <name evidence="3" type="ORF">QIS74_08914</name>
</gene>
<name>A0AAV9T3S6_9PEZI</name>
<feature type="region of interest" description="Disordered" evidence="2">
    <location>
        <begin position="1"/>
        <end position="36"/>
    </location>
</feature>
<reference evidence="3 4" key="1">
    <citation type="submission" date="2023-04" db="EMBL/GenBank/DDBJ databases">
        <title>Colletotrichum tabacum stain YC1 causing leaf anthracnose on Nicotiana tabacum(L.) cv.</title>
        <authorList>
            <person name="Ji Z."/>
            <person name="Wang M."/>
            <person name="Zhang J."/>
            <person name="Wang N."/>
            <person name="Zhou Z."/>
        </authorList>
    </citation>
    <scope>NUCLEOTIDE SEQUENCE [LARGE SCALE GENOMIC DNA]</scope>
    <source>
        <strain evidence="3 4">YC1</strain>
    </source>
</reference>
<protein>
    <recommendedName>
        <fullName evidence="5">Secondary metabolism regulator LAE1</fullName>
    </recommendedName>
</protein>
<dbReference type="AlphaFoldDB" id="A0AAV9T3S6"/>
<dbReference type="SUPFAM" id="SSF53335">
    <property type="entry name" value="S-adenosyl-L-methionine-dependent methyltransferases"/>
    <property type="match status" value="1"/>
</dbReference>
<evidence type="ECO:0000256" key="2">
    <source>
        <dbReference type="SAM" id="MobiDB-lite"/>
    </source>
</evidence>
<dbReference type="InterPro" id="IPR029063">
    <property type="entry name" value="SAM-dependent_MTases_sf"/>
</dbReference>